<dbReference type="Proteomes" id="UP000176629">
    <property type="component" value="Unassembled WGS sequence"/>
</dbReference>
<keyword evidence="1" id="KW-0472">Membrane</keyword>
<gene>
    <name evidence="2" type="ORF">A3A03_03800</name>
</gene>
<keyword evidence="1" id="KW-1133">Transmembrane helix</keyword>
<dbReference type="AlphaFoldDB" id="A0A1F6XK68"/>
<evidence type="ECO:0000313" key="2">
    <source>
        <dbReference type="EMBL" id="OGI94391.1"/>
    </source>
</evidence>
<sequence>MQQKTYLIISSVIFLIVGVLHLCRALAGWEVVIGSFMVPVWASWIAFIVGGTLAYFGFKFTRS</sequence>
<protein>
    <submittedName>
        <fullName evidence="2">Uncharacterized protein</fullName>
    </submittedName>
</protein>
<feature type="transmembrane region" description="Helical" evidence="1">
    <location>
        <begin position="33"/>
        <end position="58"/>
    </location>
</feature>
<accession>A0A1F6XK68</accession>
<name>A0A1F6XK68_9BACT</name>
<proteinExistence type="predicted"/>
<comment type="caution">
    <text evidence="2">The sequence shown here is derived from an EMBL/GenBank/DDBJ whole genome shotgun (WGS) entry which is preliminary data.</text>
</comment>
<dbReference type="EMBL" id="MFUX01000024">
    <property type="protein sequence ID" value="OGI94391.1"/>
    <property type="molecule type" value="Genomic_DNA"/>
</dbReference>
<evidence type="ECO:0000313" key="3">
    <source>
        <dbReference type="Proteomes" id="UP000176629"/>
    </source>
</evidence>
<evidence type="ECO:0000256" key="1">
    <source>
        <dbReference type="SAM" id="Phobius"/>
    </source>
</evidence>
<reference evidence="2 3" key="1">
    <citation type="journal article" date="2016" name="Nat. Commun.">
        <title>Thousands of microbial genomes shed light on interconnected biogeochemical processes in an aquifer system.</title>
        <authorList>
            <person name="Anantharaman K."/>
            <person name="Brown C.T."/>
            <person name="Hug L.A."/>
            <person name="Sharon I."/>
            <person name="Castelle C.J."/>
            <person name="Probst A.J."/>
            <person name="Thomas B.C."/>
            <person name="Singh A."/>
            <person name="Wilkins M.J."/>
            <person name="Karaoz U."/>
            <person name="Brodie E.L."/>
            <person name="Williams K.H."/>
            <person name="Hubbard S.S."/>
            <person name="Banfield J.F."/>
        </authorList>
    </citation>
    <scope>NUCLEOTIDE SEQUENCE [LARGE SCALE GENOMIC DNA]</scope>
</reference>
<keyword evidence="1" id="KW-0812">Transmembrane</keyword>
<feature type="transmembrane region" description="Helical" evidence="1">
    <location>
        <begin position="7"/>
        <end position="27"/>
    </location>
</feature>
<organism evidence="2 3">
    <name type="scientific">Candidatus Nomurabacteria bacterium RIFCSPLOWO2_01_FULL_40_18</name>
    <dbReference type="NCBI Taxonomy" id="1801773"/>
    <lineage>
        <taxon>Bacteria</taxon>
        <taxon>Candidatus Nomuraibacteriota</taxon>
    </lineage>
</organism>